<gene>
    <name evidence="2" type="ORF">METZ01_LOCUS54465</name>
</gene>
<reference evidence="2" key="1">
    <citation type="submission" date="2018-05" db="EMBL/GenBank/DDBJ databases">
        <authorList>
            <person name="Lanie J.A."/>
            <person name="Ng W.-L."/>
            <person name="Kazmierczak K.M."/>
            <person name="Andrzejewski T.M."/>
            <person name="Davidsen T.M."/>
            <person name="Wayne K.J."/>
            <person name="Tettelin H."/>
            <person name="Glass J.I."/>
            <person name="Rusch D."/>
            <person name="Podicherti R."/>
            <person name="Tsui H.-C.T."/>
            <person name="Winkler M.E."/>
        </authorList>
    </citation>
    <scope>NUCLEOTIDE SEQUENCE</scope>
</reference>
<proteinExistence type="predicted"/>
<feature type="coiled-coil region" evidence="1">
    <location>
        <begin position="172"/>
        <end position="199"/>
    </location>
</feature>
<dbReference type="AlphaFoldDB" id="A0A381SE76"/>
<sequence>MRKILPILILLNQLASQDSFLYLYVLPFENTENDPTVEWIAPGLSDMTREQLKNEFGLKLQSKEDLEVVMNDRSLMLKQTRGSRNLLLLGKFLRKLDKVHVTIQLVDVANWQEEDSQKIVEVYSAIPALNQAVGQTVKKMVASFLPKKPVSNRSLYPTFTEPKAAKKRQPFSKESEKVVNNLDSQIAELEASMDALLGARKRKDAAPKKGVMRKTAGEWTLDFDVDRKMETNPENAANTRMLSTVLEQLLHNPYDIELQRPEFIYHDDDELYMTVRFPVVYKLKEQIVKDMLTTLPYTGLEQNGSLTIFYFDRESFNFPPDIVETIKSGSYRSVPVIRIFDKNNNTLIVIADSPENDIHAKRSDKVLYLPQNQFSPLIEFTVGGWSMQVAMETVEIHAVYEFILPVSEVESLSNVSLKFIEENELSEFLAPLL</sequence>
<keyword evidence="1" id="KW-0175">Coiled coil</keyword>
<name>A0A381SE76_9ZZZZ</name>
<evidence type="ECO:0000256" key="1">
    <source>
        <dbReference type="SAM" id="Coils"/>
    </source>
</evidence>
<accession>A0A381SE76</accession>
<evidence type="ECO:0000313" key="2">
    <source>
        <dbReference type="EMBL" id="SVA01611.1"/>
    </source>
</evidence>
<protein>
    <submittedName>
        <fullName evidence="2">Uncharacterized protein</fullName>
    </submittedName>
</protein>
<dbReference type="EMBL" id="UINC01002921">
    <property type="protein sequence ID" value="SVA01611.1"/>
    <property type="molecule type" value="Genomic_DNA"/>
</dbReference>
<organism evidence="2">
    <name type="scientific">marine metagenome</name>
    <dbReference type="NCBI Taxonomy" id="408172"/>
    <lineage>
        <taxon>unclassified sequences</taxon>
        <taxon>metagenomes</taxon>
        <taxon>ecological metagenomes</taxon>
    </lineage>
</organism>